<dbReference type="PATRIC" id="fig|502682.8.peg.1517"/>
<accession>A0A0G9ML52</accession>
<dbReference type="EMBL" id="LBHC01000002">
    <property type="protein sequence ID" value="KLE31420.1"/>
    <property type="molecule type" value="Genomic_DNA"/>
</dbReference>
<evidence type="ECO:0000256" key="3">
    <source>
        <dbReference type="ARBA" id="ARBA00022989"/>
    </source>
</evidence>
<sequence>MQVLIVTAVLLGGGGSNYPLRNLAVQLLALAILALHRARVFGFIASAPRALLWLVVATIALPLLQLVSLPPVLWQELPGRDLIATSLSIAGIGADVWMPFSLDPMRTLIAFGALVVPVTVLSVGATLPTGGRYALMRCIIGCALGAVLLGAVQLASGTSAGILFDDQIDRSVLYGTFANRNSTALFFVLALVMLAALPVARTGPGRLMTAAACAMLVFGSVLTQSRSGMVLLGVVLAVIAIRAIVRARSSDDESSARFGKPWIAASGVAGLLAIALAASAMTGGRVADALDRFGVVQTDRLEMWEDTAFAAGQFAPVGAGMGAFNDTFQVTESLEYVSQRRAGRAHNDYLELALEAGVPGLALALLWLVWATIAALRKREWQGFAAALGIACIAAQSLLDYPLRAQTLLCISAILALMLLTASREEAV</sequence>
<dbReference type="PANTHER" id="PTHR37422:SF13">
    <property type="entry name" value="LIPOPOLYSACCHARIDE BIOSYNTHESIS PROTEIN PA4999-RELATED"/>
    <property type="match status" value="1"/>
</dbReference>
<evidence type="ECO:0000256" key="4">
    <source>
        <dbReference type="ARBA" id="ARBA00023136"/>
    </source>
</evidence>
<keyword evidence="4" id="KW-0472">Membrane</keyword>
<evidence type="ECO:0000313" key="6">
    <source>
        <dbReference type="EMBL" id="KLE31420.1"/>
    </source>
</evidence>
<dbReference type="Proteomes" id="UP000053070">
    <property type="component" value="Unassembled WGS sequence"/>
</dbReference>
<evidence type="ECO:0000313" key="7">
    <source>
        <dbReference type="Proteomes" id="UP000053070"/>
    </source>
</evidence>
<dbReference type="PANTHER" id="PTHR37422">
    <property type="entry name" value="TEICHURONIC ACID BIOSYNTHESIS PROTEIN TUAE"/>
    <property type="match status" value="1"/>
</dbReference>
<gene>
    <name evidence="6" type="ORF">AAW01_07435</name>
</gene>
<reference evidence="6 7" key="1">
    <citation type="submission" date="2015-04" db="EMBL/GenBank/DDBJ databases">
        <title>The draft genome sequence of Erythrobacr gangjinensis K7-2.</title>
        <authorList>
            <person name="Zhuang L."/>
            <person name="Liu Y."/>
            <person name="Shao Z."/>
        </authorList>
    </citation>
    <scope>NUCLEOTIDE SEQUENCE [LARGE SCALE GENOMIC DNA]</scope>
    <source>
        <strain evidence="6 7">K7-2</strain>
    </source>
</reference>
<comment type="caution">
    <text evidence="6">The sequence shown here is derived from an EMBL/GenBank/DDBJ whole genome shotgun (WGS) entry which is preliminary data.</text>
</comment>
<feature type="domain" description="O-antigen ligase-related" evidence="5">
    <location>
        <begin position="212"/>
        <end position="364"/>
    </location>
</feature>
<dbReference type="GO" id="GO:0016020">
    <property type="term" value="C:membrane"/>
    <property type="evidence" value="ECO:0007669"/>
    <property type="project" value="UniProtKB-SubCell"/>
</dbReference>
<dbReference type="KEGG" id="egn:BMF35_a0490"/>
<dbReference type="AlphaFoldDB" id="A0A0G9ML52"/>
<keyword evidence="3" id="KW-1133">Transmembrane helix</keyword>
<proteinExistence type="predicted"/>
<comment type="subcellular location">
    <subcellularLocation>
        <location evidence="1">Membrane</location>
        <topology evidence="1">Multi-pass membrane protein</topology>
    </subcellularLocation>
</comment>
<dbReference type="STRING" id="502682.BMF35_a0490"/>
<protein>
    <recommendedName>
        <fullName evidence="5">O-antigen ligase-related domain-containing protein</fullName>
    </recommendedName>
</protein>
<dbReference type="Pfam" id="PF04932">
    <property type="entry name" value="Wzy_C"/>
    <property type="match status" value="1"/>
</dbReference>
<dbReference type="InterPro" id="IPR051533">
    <property type="entry name" value="WaaL-like"/>
</dbReference>
<evidence type="ECO:0000256" key="1">
    <source>
        <dbReference type="ARBA" id="ARBA00004141"/>
    </source>
</evidence>
<keyword evidence="7" id="KW-1185">Reference proteome</keyword>
<keyword evidence="2" id="KW-0812">Transmembrane</keyword>
<organism evidence="6 7">
    <name type="scientific">Aurantiacibacter gangjinensis</name>
    <dbReference type="NCBI Taxonomy" id="502682"/>
    <lineage>
        <taxon>Bacteria</taxon>
        <taxon>Pseudomonadati</taxon>
        <taxon>Pseudomonadota</taxon>
        <taxon>Alphaproteobacteria</taxon>
        <taxon>Sphingomonadales</taxon>
        <taxon>Erythrobacteraceae</taxon>
        <taxon>Aurantiacibacter</taxon>
    </lineage>
</organism>
<dbReference type="InterPro" id="IPR007016">
    <property type="entry name" value="O-antigen_ligase-rel_domated"/>
</dbReference>
<name>A0A0G9ML52_9SPHN</name>
<evidence type="ECO:0000256" key="2">
    <source>
        <dbReference type="ARBA" id="ARBA00022692"/>
    </source>
</evidence>
<evidence type="ECO:0000259" key="5">
    <source>
        <dbReference type="Pfam" id="PF04932"/>
    </source>
</evidence>